<dbReference type="EMBL" id="LAZR01041601">
    <property type="protein sequence ID" value="KKL11562.1"/>
    <property type="molecule type" value="Genomic_DNA"/>
</dbReference>
<protein>
    <submittedName>
        <fullName evidence="1">Uncharacterized protein</fullName>
    </submittedName>
</protein>
<sequence length="184" mass="20051">MEIFGWGHHNSANVNKKGQVFTFSESFPPEYDAALDGLSFTMDIDGIQTDGAAYWLAVIKNGHSTKDLVVEHLHAWVPSFSNTQIYEAVIGQTFTYATNGTPIVPVNEKSGVTGGAQGDFYVNDGSGNITTIGGTGLIISRFIFGTTPIDWHLGVVVPPNQTFMLRSDLAEKLTGTLHFYYRGE</sequence>
<dbReference type="AlphaFoldDB" id="A0A0F9BCI8"/>
<proteinExistence type="predicted"/>
<reference evidence="1" key="1">
    <citation type="journal article" date="2015" name="Nature">
        <title>Complex archaea that bridge the gap between prokaryotes and eukaryotes.</title>
        <authorList>
            <person name="Spang A."/>
            <person name="Saw J.H."/>
            <person name="Jorgensen S.L."/>
            <person name="Zaremba-Niedzwiedzka K."/>
            <person name="Martijn J."/>
            <person name="Lind A.E."/>
            <person name="van Eijk R."/>
            <person name="Schleper C."/>
            <person name="Guy L."/>
            <person name="Ettema T.J."/>
        </authorList>
    </citation>
    <scope>NUCLEOTIDE SEQUENCE</scope>
</reference>
<organism evidence="1">
    <name type="scientific">marine sediment metagenome</name>
    <dbReference type="NCBI Taxonomy" id="412755"/>
    <lineage>
        <taxon>unclassified sequences</taxon>
        <taxon>metagenomes</taxon>
        <taxon>ecological metagenomes</taxon>
    </lineage>
</organism>
<comment type="caution">
    <text evidence="1">The sequence shown here is derived from an EMBL/GenBank/DDBJ whole genome shotgun (WGS) entry which is preliminary data.</text>
</comment>
<gene>
    <name evidence="1" type="ORF">LCGC14_2544580</name>
</gene>
<evidence type="ECO:0000313" key="1">
    <source>
        <dbReference type="EMBL" id="KKL11562.1"/>
    </source>
</evidence>
<accession>A0A0F9BCI8</accession>
<name>A0A0F9BCI8_9ZZZZ</name>